<organism evidence="7 8">
    <name type="scientific">Vanilla planifolia</name>
    <name type="common">Vanilla</name>
    <dbReference type="NCBI Taxonomy" id="51239"/>
    <lineage>
        <taxon>Eukaryota</taxon>
        <taxon>Viridiplantae</taxon>
        <taxon>Streptophyta</taxon>
        <taxon>Embryophyta</taxon>
        <taxon>Tracheophyta</taxon>
        <taxon>Spermatophyta</taxon>
        <taxon>Magnoliopsida</taxon>
        <taxon>Liliopsida</taxon>
        <taxon>Asparagales</taxon>
        <taxon>Orchidaceae</taxon>
        <taxon>Vanilloideae</taxon>
        <taxon>Vanilleae</taxon>
        <taxon>Vanilla</taxon>
    </lineage>
</organism>
<dbReference type="InterPro" id="IPR011009">
    <property type="entry name" value="Kinase-like_dom_sf"/>
</dbReference>
<name>A0A835SGT0_VANPL</name>
<evidence type="ECO:0000256" key="5">
    <source>
        <dbReference type="PROSITE-ProRule" id="PRU10141"/>
    </source>
</evidence>
<feature type="binding site" evidence="5">
    <location>
        <position position="384"/>
    </location>
    <ligand>
        <name>ATP</name>
        <dbReference type="ChEBI" id="CHEBI:30616"/>
    </ligand>
</feature>
<dbReference type="Gene3D" id="1.10.510.10">
    <property type="entry name" value="Transferase(Phosphotransferase) domain 1"/>
    <property type="match status" value="1"/>
</dbReference>
<evidence type="ECO:0000259" key="6">
    <source>
        <dbReference type="PROSITE" id="PS50011"/>
    </source>
</evidence>
<proteinExistence type="predicted"/>
<dbReference type="InterPro" id="IPR008271">
    <property type="entry name" value="Ser/Thr_kinase_AS"/>
</dbReference>
<keyword evidence="3" id="KW-0418">Kinase</keyword>
<evidence type="ECO:0000256" key="3">
    <source>
        <dbReference type="ARBA" id="ARBA00022777"/>
    </source>
</evidence>
<dbReference type="GO" id="GO:0005524">
    <property type="term" value="F:ATP binding"/>
    <property type="evidence" value="ECO:0007669"/>
    <property type="project" value="UniProtKB-UniRule"/>
</dbReference>
<dbReference type="InterPro" id="IPR000719">
    <property type="entry name" value="Prot_kinase_dom"/>
</dbReference>
<dbReference type="Proteomes" id="UP000639772">
    <property type="component" value="Chromosome 1"/>
</dbReference>
<keyword evidence="1" id="KW-0808">Transferase</keyword>
<dbReference type="AlphaFoldDB" id="A0A835SGT0"/>
<evidence type="ECO:0000256" key="4">
    <source>
        <dbReference type="ARBA" id="ARBA00022840"/>
    </source>
</evidence>
<evidence type="ECO:0000313" key="7">
    <source>
        <dbReference type="EMBL" id="KAG0503982.1"/>
    </source>
</evidence>
<dbReference type="FunFam" id="3.30.200.20:FF:000268">
    <property type="entry name" value="probable receptor-like serine/threonine-protein kinase At5g57670"/>
    <property type="match status" value="1"/>
</dbReference>
<dbReference type="Gene3D" id="3.30.200.20">
    <property type="entry name" value="Phosphorylase Kinase, domain 1"/>
    <property type="match status" value="1"/>
</dbReference>
<dbReference type="InterPro" id="IPR017441">
    <property type="entry name" value="Protein_kinase_ATP_BS"/>
</dbReference>
<accession>A0A835SGT0</accession>
<dbReference type="PANTHER" id="PTHR47987:SF5">
    <property type="entry name" value="PROTEIN KINASE DOMAIN-CONTAINING PROTEIN"/>
    <property type="match status" value="1"/>
</dbReference>
<keyword evidence="2 5" id="KW-0547">Nucleotide-binding</keyword>
<dbReference type="PROSITE" id="PS00107">
    <property type="entry name" value="PROTEIN_KINASE_ATP"/>
    <property type="match status" value="1"/>
</dbReference>
<dbReference type="EMBL" id="JADCNM010000001">
    <property type="protein sequence ID" value="KAG0503982.1"/>
    <property type="molecule type" value="Genomic_DNA"/>
</dbReference>
<dbReference type="PROSITE" id="PS50011">
    <property type="entry name" value="PROTEIN_KINASE_DOM"/>
    <property type="match status" value="1"/>
</dbReference>
<dbReference type="OrthoDB" id="654677at2759"/>
<dbReference type="InterPro" id="IPR046958">
    <property type="entry name" value="RBK1/2/STUNTED"/>
</dbReference>
<gene>
    <name evidence="7" type="ORF">HPP92_004054</name>
</gene>
<feature type="domain" description="Protein kinase" evidence="6">
    <location>
        <begin position="356"/>
        <end position="634"/>
    </location>
</feature>
<dbReference type="PANTHER" id="PTHR47987">
    <property type="entry name" value="OS08G0249100 PROTEIN"/>
    <property type="match status" value="1"/>
</dbReference>
<dbReference type="GO" id="GO:0004672">
    <property type="term" value="F:protein kinase activity"/>
    <property type="evidence" value="ECO:0007669"/>
    <property type="project" value="InterPro"/>
</dbReference>
<dbReference type="SUPFAM" id="SSF56112">
    <property type="entry name" value="Protein kinase-like (PK-like)"/>
    <property type="match status" value="1"/>
</dbReference>
<dbReference type="PROSITE" id="PS00108">
    <property type="entry name" value="PROTEIN_KINASE_ST"/>
    <property type="match status" value="1"/>
</dbReference>
<comment type="caution">
    <text evidence="7">The sequence shown here is derived from an EMBL/GenBank/DDBJ whole genome shotgun (WGS) entry which is preliminary data.</text>
</comment>
<dbReference type="SMART" id="SM00220">
    <property type="entry name" value="S_TKc"/>
    <property type="match status" value="1"/>
</dbReference>
<evidence type="ECO:0000256" key="2">
    <source>
        <dbReference type="ARBA" id="ARBA00022741"/>
    </source>
</evidence>
<reference evidence="7 8" key="1">
    <citation type="journal article" date="2020" name="Nat. Food">
        <title>A phased Vanilla planifolia genome enables genetic improvement of flavour and production.</title>
        <authorList>
            <person name="Hasing T."/>
            <person name="Tang H."/>
            <person name="Brym M."/>
            <person name="Khazi F."/>
            <person name="Huang T."/>
            <person name="Chambers A.H."/>
        </authorList>
    </citation>
    <scope>NUCLEOTIDE SEQUENCE [LARGE SCALE GENOMIC DNA]</scope>
    <source>
        <tissue evidence="7">Leaf</tissue>
    </source>
</reference>
<evidence type="ECO:0000256" key="1">
    <source>
        <dbReference type="ARBA" id="ARBA00022679"/>
    </source>
</evidence>
<evidence type="ECO:0000313" key="8">
    <source>
        <dbReference type="Proteomes" id="UP000639772"/>
    </source>
</evidence>
<protein>
    <recommendedName>
        <fullName evidence="6">Protein kinase domain-containing protein</fullName>
    </recommendedName>
</protein>
<sequence length="701" mass="77893">MKYTVEETRMGAEEADDAWGKTVVVGIKMEAESRELLTWALVKAVNSEVSDTDGKPSSLISLAKAFDAVLAVYEGFCNLKQVDLKLKVRQGSSIRKILVEEASSVSASSSYLALPRATMAFAHHRPQLPNTAQRNFLVDAWYSPLIMERSFFQKEGSKCPYAFFQKNLSTKRDKLRGEHGKLVNTENPVSYGQLTSPGNRLTCEMNRENEPKTFSTLAALGAEELPVHEPVNESEKEISLALVSLKKHESSMGCVSILTRDFPDVKPGWPLIRRVFSTRKSNASQEKPKASLVQRAIQIPGWYSTSAMVHPDLKPGKAEAAAKCVFDDELLSLRDKYSSMCRFLSYRELMQATSNFSSDKIIGKGGSSTVYLGCLDDGKKVAVKILKPSVDVLKDFLPEIEIIIKLHHKNIISLYGFCAENQHLALVYDFLSRVSLEDNLLDKSNHLGWAERYKIAVGVAEALSYLHSNDGTQPVIHRDVKSSNILLSDSFEPQLSDFGLAQWAESPPQNRENTACNDLAGTFGYLAPEYFMYGKIDEKVDIYAFGVVLLELVSGRKPVCNGCPKGQESLVMWAKPSLLSGKFEQLVDSSWVITMSLMKWKECCLQLLCIRQSPHFRPSAALVLKLLQGDCEAIERARLESRDMLAFNGLDNEAGISSPLIQSHISLALLDVEDDVLSIGSTDQSDNFLTGNVSLEDFLKR</sequence>
<keyword evidence="4 5" id="KW-0067">ATP-binding</keyword>
<dbReference type="Pfam" id="PF00069">
    <property type="entry name" value="Pkinase"/>
    <property type="match status" value="1"/>
</dbReference>